<evidence type="ECO:0000259" key="2">
    <source>
        <dbReference type="Pfam" id="PF11127"/>
    </source>
</evidence>
<proteinExistence type="predicted"/>
<dbReference type="Proteomes" id="UP000838100">
    <property type="component" value="Unassembled WGS sequence"/>
</dbReference>
<feature type="transmembrane region" description="Helical" evidence="1">
    <location>
        <begin position="37"/>
        <end position="60"/>
    </location>
</feature>
<protein>
    <recommendedName>
        <fullName evidence="2">Inner membrane protein YgaP-like transmembrane domain-containing protein</fullName>
    </recommendedName>
</protein>
<comment type="caution">
    <text evidence="3">The sequence shown here is derived from an EMBL/GenBank/DDBJ whole genome shotgun (WGS) entry which is preliminary data.</text>
</comment>
<reference evidence="3" key="1">
    <citation type="submission" date="2021-12" db="EMBL/GenBank/DDBJ databases">
        <authorList>
            <person name="Rodrigo-Torres L."/>
            <person name="Arahal R. D."/>
            <person name="Lucena T."/>
        </authorList>
    </citation>
    <scope>NUCLEOTIDE SEQUENCE</scope>
    <source>
        <strain evidence="3">CECT 8267</strain>
    </source>
</reference>
<organism evidence="3 4">
    <name type="scientific">Sinobacterium norvegicum</name>
    <dbReference type="NCBI Taxonomy" id="1641715"/>
    <lineage>
        <taxon>Bacteria</taxon>
        <taxon>Pseudomonadati</taxon>
        <taxon>Pseudomonadota</taxon>
        <taxon>Gammaproteobacteria</taxon>
        <taxon>Cellvibrionales</taxon>
        <taxon>Spongiibacteraceae</taxon>
        <taxon>Sinobacterium</taxon>
    </lineage>
</organism>
<evidence type="ECO:0000313" key="3">
    <source>
        <dbReference type="EMBL" id="CAH0991310.1"/>
    </source>
</evidence>
<gene>
    <name evidence="3" type="ORF">SIN8267_01413</name>
</gene>
<keyword evidence="1" id="KW-1133">Transmembrane helix</keyword>
<dbReference type="InterPro" id="IPR021309">
    <property type="entry name" value="YgaP-like_TM"/>
</dbReference>
<feature type="transmembrane region" description="Helical" evidence="1">
    <location>
        <begin position="12"/>
        <end position="31"/>
    </location>
</feature>
<accession>A0ABN8EFX0</accession>
<keyword evidence="4" id="KW-1185">Reference proteome</keyword>
<dbReference type="EMBL" id="CAKLPX010000001">
    <property type="protein sequence ID" value="CAH0991310.1"/>
    <property type="molecule type" value="Genomic_DNA"/>
</dbReference>
<sequence length="78" mass="8976">MIERNIGNIERVVRLVAGLLFAAWVFTQPDLNGVEWFVMIISIMLILNGIFSRCYLWYVLDINSCDSNDKDCVTNTQC</sequence>
<keyword evidence="1" id="KW-0812">Transmembrane</keyword>
<name>A0ABN8EFX0_9GAMM</name>
<dbReference type="Pfam" id="PF11127">
    <property type="entry name" value="YgaP-like_TM"/>
    <property type="match status" value="1"/>
</dbReference>
<evidence type="ECO:0000313" key="4">
    <source>
        <dbReference type="Proteomes" id="UP000838100"/>
    </source>
</evidence>
<dbReference type="RefSeq" id="WP_237443964.1">
    <property type="nucleotide sequence ID" value="NZ_CAKLPX010000001.1"/>
</dbReference>
<evidence type="ECO:0000256" key="1">
    <source>
        <dbReference type="SAM" id="Phobius"/>
    </source>
</evidence>
<feature type="domain" description="Inner membrane protein YgaP-like transmembrane" evidence="2">
    <location>
        <begin position="3"/>
        <end position="67"/>
    </location>
</feature>
<keyword evidence="1" id="KW-0472">Membrane</keyword>